<name>A0AAV4WQ36_CAEEX</name>
<proteinExistence type="predicted"/>
<keyword evidence="2" id="KW-1185">Reference proteome</keyword>
<protein>
    <submittedName>
        <fullName evidence="1">Uncharacterized protein</fullName>
    </submittedName>
</protein>
<evidence type="ECO:0000313" key="1">
    <source>
        <dbReference type="EMBL" id="GIY83655.1"/>
    </source>
</evidence>
<comment type="caution">
    <text evidence="1">The sequence shown here is derived from an EMBL/GenBank/DDBJ whole genome shotgun (WGS) entry which is preliminary data.</text>
</comment>
<dbReference type="Proteomes" id="UP001054945">
    <property type="component" value="Unassembled WGS sequence"/>
</dbReference>
<evidence type="ECO:0000313" key="2">
    <source>
        <dbReference type="Proteomes" id="UP001054945"/>
    </source>
</evidence>
<dbReference type="AlphaFoldDB" id="A0AAV4WQ36"/>
<reference evidence="1 2" key="1">
    <citation type="submission" date="2021-06" db="EMBL/GenBank/DDBJ databases">
        <title>Caerostris extrusa draft genome.</title>
        <authorList>
            <person name="Kono N."/>
            <person name="Arakawa K."/>
        </authorList>
    </citation>
    <scope>NUCLEOTIDE SEQUENCE [LARGE SCALE GENOMIC DNA]</scope>
</reference>
<dbReference type="EMBL" id="BPLR01016414">
    <property type="protein sequence ID" value="GIY83655.1"/>
    <property type="molecule type" value="Genomic_DNA"/>
</dbReference>
<accession>A0AAV4WQ36</accession>
<sequence>MGAAAFPYRWTSFASPLETPASVSGRTLRDESLIENLEDVLRRKSLFGSTLGEAIRERGSIVLPSFRRLRLWVRRHWKPEMGLNTNKTLEFKFVQLYLLVYEYANEANGGNGPEMLNFFWVASA</sequence>
<organism evidence="1 2">
    <name type="scientific">Caerostris extrusa</name>
    <name type="common">Bark spider</name>
    <name type="synonym">Caerostris bankana</name>
    <dbReference type="NCBI Taxonomy" id="172846"/>
    <lineage>
        <taxon>Eukaryota</taxon>
        <taxon>Metazoa</taxon>
        <taxon>Ecdysozoa</taxon>
        <taxon>Arthropoda</taxon>
        <taxon>Chelicerata</taxon>
        <taxon>Arachnida</taxon>
        <taxon>Araneae</taxon>
        <taxon>Araneomorphae</taxon>
        <taxon>Entelegynae</taxon>
        <taxon>Araneoidea</taxon>
        <taxon>Araneidae</taxon>
        <taxon>Caerostris</taxon>
    </lineage>
</organism>
<gene>
    <name evidence="1" type="ORF">CEXT_462491</name>
</gene>